<evidence type="ECO:0000256" key="1">
    <source>
        <dbReference type="ARBA" id="ARBA00004123"/>
    </source>
</evidence>
<evidence type="ECO:0000256" key="4">
    <source>
        <dbReference type="ARBA" id="ARBA00022833"/>
    </source>
</evidence>
<feature type="non-terminal residue" evidence="6">
    <location>
        <position position="181"/>
    </location>
</feature>
<evidence type="ECO:0000256" key="5">
    <source>
        <dbReference type="ARBA" id="ARBA00023242"/>
    </source>
</evidence>
<comment type="caution">
    <text evidence="6">The sequence shown here is derived from an EMBL/GenBank/DDBJ whole genome shotgun (WGS) entry which is preliminary data.</text>
</comment>
<dbReference type="PANTHER" id="PTHR46481">
    <property type="entry name" value="ZINC FINGER BED DOMAIN-CONTAINING PROTEIN 4"/>
    <property type="match status" value="1"/>
</dbReference>
<comment type="subcellular location">
    <subcellularLocation>
        <location evidence="1">Nucleus</location>
    </subcellularLocation>
</comment>
<dbReference type="SUPFAM" id="SSF53098">
    <property type="entry name" value="Ribonuclease H-like"/>
    <property type="match status" value="1"/>
</dbReference>
<evidence type="ECO:0000313" key="6">
    <source>
        <dbReference type="EMBL" id="CAG8674451.1"/>
    </source>
</evidence>
<dbReference type="GO" id="GO:0005634">
    <property type="term" value="C:nucleus"/>
    <property type="evidence" value="ECO:0007669"/>
    <property type="project" value="UniProtKB-SubCell"/>
</dbReference>
<evidence type="ECO:0000313" key="7">
    <source>
        <dbReference type="Proteomes" id="UP000789831"/>
    </source>
</evidence>
<protein>
    <submittedName>
        <fullName evidence="6">1724_t:CDS:1</fullName>
    </submittedName>
</protein>
<gene>
    <name evidence="6" type="ORF">AGERDE_LOCUS12403</name>
</gene>
<proteinExistence type="predicted"/>
<dbReference type="InterPro" id="IPR052035">
    <property type="entry name" value="ZnF_BED_domain_contain"/>
</dbReference>
<sequence length="181" mass="20548">VEQQFENLNVIHLCCVTHILNLGVHVGLQKIASEVKKARAFSSKLHNSSLLLDDMKKIVRSLEENFKMPEIDVPTHWNSIYLMLQRFEKIKTMTDVLVARHPNLQDNYLTYAEHDILKDTIEILQPINDATELLSGSSYLTIGDVHIVMMSLLAHLDINSVKNVNSQVEVASAIKAKLEVY</sequence>
<organism evidence="6 7">
    <name type="scientific">Ambispora gerdemannii</name>
    <dbReference type="NCBI Taxonomy" id="144530"/>
    <lineage>
        <taxon>Eukaryota</taxon>
        <taxon>Fungi</taxon>
        <taxon>Fungi incertae sedis</taxon>
        <taxon>Mucoromycota</taxon>
        <taxon>Glomeromycotina</taxon>
        <taxon>Glomeromycetes</taxon>
        <taxon>Archaeosporales</taxon>
        <taxon>Ambisporaceae</taxon>
        <taxon>Ambispora</taxon>
    </lineage>
</organism>
<reference evidence="6" key="1">
    <citation type="submission" date="2021-06" db="EMBL/GenBank/DDBJ databases">
        <authorList>
            <person name="Kallberg Y."/>
            <person name="Tangrot J."/>
            <person name="Rosling A."/>
        </authorList>
    </citation>
    <scope>NUCLEOTIDE SEQUENCE</scope>
    <source>
        <strain evidence="6">MT106</strain>
    </source>
</reference>
<name>A0A9N9HCK4_9GLOM</name>
<dbReference type="GO" id="GO:0008270">
    <property type="term" value="F:zinc ion binding"/>
    <property type="evidence" value="ECO:0007669"/>
    <property type="project" value="UniProtKB-KW"/>
</dbReference>
<keyword evidence="3" id="KW-0863">Zinc-finger</keyword>
<keyword evidence="7" id="KW-1185">Reference proteome</keyword>
<evidence type="ECO:0000256" key="2">
    <source>
        <dbReference type="ARBA" id="ARBA00022723"/>
    </source>
</evidence>
<dbReference type="OrthoDB" id="2445000at2759"/>
<dbReference type="PANTHER" id="PTHR46481:SF10">
    <property type="entry name" value="ZINC FINGER BED DOMAIN-CONTAINING PROTEIN 39"/>
    <property type="match status" value="1"/>
</dbReference>
<keyword evidence="4" id="KW-0862">Zinc</keyword>
<dbReference type="AlphaFoldDB" id="A0A9N9HCK4"/>
<dbReference type="EMBL" id="CAJVPL010008462">
    <property type="protein sequence ID" value="CAG8674451.1"/>
    <property type="molecule type" value="Genomic_DNA"/>
</dbReference>
<dbReference type="InterPro" id="IPR012337">
    <property type="entry name" value="RNaseH-like_sf"/>
</dbReference>
<dbReference type="Proteomes" id="UP000789831">
    <property type="component" value="Unassembled WGS sequence"/>
</dbReference>
<accession>A0A9N9HCK4</accession>
<keyword evidence="5" id="KW-0539">Nucleus</keyword>
<keyword evidence="2" id="KW-0479">Metal-binding</keyword>
<evidence type="ECO:0000256" key="3">
    <source>
        <dbReference type="ARBA" id="ARBA00022771"/>
    </source>
</evidence>